<feature type="signal peptide" evidence="1">
    <location>
        <begin position="1"/>
        <end position="24"/>
    </location>
</feature>
<protein>
    <recommendedName>
        <fullName evidence="5">FAD/FMN-containing dehydrogenase</fullName>
    </recommendedName>
</protein>
<dbReference type="EMBL" id="LQXD01000201">
    <property type="protein sequence ID" value="OIJ04356.1"/>
    <property type="molecule type" value="Genomic_DNA"/>
</dbReference>
<evidence type="ECO:0000313" key="3">
    <source>
        <dbReference type="EMBL" id="QOY36864.1"/>
    </source>
</evidence>
<evidence type="ECO:0008006" key="5">
    <source>
        <dbReference type="Google" id="ProtNLM"/>
    </source>
</evidence>
<evidence type="ECO:0000256" key="1">
    <source>
        <dbReference type="SAM" id="SignalP"/>
    </source>
</evidence>
<dbReference type="KEGG" id="aia:AWH56_004210"/>
<proteinExistence type="predicted"/>
<feature type="chain" id="PRO_5036310386" description="FAD/FMN-containing dehydrogenase" evidence="1">
    <location>
        <begin position="25"/>
        <end position="101"/>
    </location>
</feature>
<name>A0A1S2KW49_9BACI</name>
<sequence length="101" mass="11251">MKKKVIAVLTATSLVLGIGSVALANSDNDVFENFNFKDMLPFMQEMHPDLEEEQLEEMYNRCHGEGGMMQGKMGGMMQGMMKSGNFEGMKKMMKSNSGTEL</sequence>
<reference evidence="3 4" key="2">
    <citation type="journal article" date="2017" name="Genome Announc.">
        <title>Draft Genome Sequences of Four Alkaliphilic Bacteria Belonging to the Anaerobacillus Genus.</title>
        <authorList>
            <person name="Bassil N.M."/>
            <person name="Lloyd J.R."/>
        </authorList>
    </citation>
    <scope>NUCLEOTIDE SEQUENCE [LARGE SCALE GENOMIC DNA]</scope>
    <source>
        <strain evidence="3 4">NB2006</strain>
    </source>
</reference>
<keyword evidence="4" id="KW-1185">Reference proteome</keyword>
<evidence type="ECO:0000313" key="4">
    <source>
        <dbReference type="Proteomes" id="UP000180175"/>
    </source>
</evidence>
<organism evidence="2 4">
    <name type="scientific">Anaerobacillus isosaccharinicus</name>
    <dbReference type="NCBI Taxonomy" id="1532552"/>
    <lineage>
        <taxon>Bacteria</taxon>
        <taxon>Bacillati</taxon>
        <taxon>Bacillota</taxon>
        <taxon>Bacilli</taxon>
        <taxon>Bacillales</taxon>
        <taxon>Bacillaceae</taxon>
        <taxon>Anaerobacillus</taxon>
    </lineage>
</organism>
<dbReference type="RefSeq" id="WP_071319324.1">
    <property type="nucleotide sequence ID" value="NZ_CP063356.2"/>
</dbReference>
<reference evidence="2 4" key="1">
    <citation type="submission" date="2016-10" db="EMBL/GenBank/DDBJ databases">
        <title>Draft genome sequences of four alkaliphilic bacteria belonging to the Anaerobacillus genus.</title>
        <authorList>
            <person name="Bassil N.M."/>
            <person name="Lloyd J.R."/>
        </authorList>
    </citation>
    <scope>NUCLEOTIDE SEQUENCE [LARGE SCALE GENOMIC DNA]</scope>
    <source>
        <strain evidence="2 4">NB2006</strain>
    </source>
</reference>
<keyword evidence="1" id="KW-0732">Signal</keyword>
<dbReference type="AlphaFoldDB" id="A0A1S2KW49"/>
<evidence type="ECO:0000313" key="2">
    <source>
        <dbReference type="EMBL" id="OIJ04356.1"/>
    </source>
</evidence>
<dbReference type="EMBL" id="CP063356">
    <property type="protein sequence ID" value="QOY36864.1"/>
    <property type="molecule type" value="Genomic_DNA"/>
</dbReference>
<reference evidence="3 4" key="3">
    <citation type="journal article" date="2019" name="Int. J. Syst. Evol. Microbiol.">
        <title>Anaerobacillus isosaccharinicus sp. nov., an alkaliphilic bacterium which degrades isosaccharinic acid.</title>
        <authorList>
            <person name="Bassil N.M."/>
            <person name="Lloyd J.R."/>
        </authorList>
    </citation>
    <scope>NUCLEOTIDE SEQUENCE [LARGE SCALE GENOMIC DNA]</scope>
    <source>
        <strain evidence="3 4">NB2006</strain>
    </source>
</reference>
<accession>A0A1S2KW49</accession>
<gene>
    <name evidence="3" type="ORF">AWH56_004210</name>
    <name evidence="2" type="ORF">AWH56_23355</name>
</gene>
<reference evidence="3" key="4">
    <citation type="submission" date="2020-10" db="EMBL/GenBank/DDBJ databases">
        <authorList>
            <person name="Bassil N.M."/>
            <person name="Lloyd J.R."/>
        </authorList>
    </citation>
    <scope>NUCLEOTIDE SEQUENCE</scope>
    <source>
        <strain evidence="3">NB2006</strain>
    </source>
</reference>
<dbReference type="Proteomes" id="UP000180175">
    <property type="component" value="Chromosome"/>
</dbReference>